<evidence type="ECO:0000313" key="1">
    <source>
        <dbReference type="EMBL" id="KAJ8974802.1"/>
    </source>
</evidence>
<proteinExistence type="predicted"/>
<accession>A0ABQ9JA36</accession>
<sequence>MAMMLASRLCRAPVLQRSAINQLKIRIQMFFELSPERRTGGFHQNSSRRRTTLKERIMAPAEIQLSILKGAVAGDLLLEWEHCVTMAWGWARSRCY</sequence>
<reference evidence="1" key="1">
    <citation type="journal article" date="2023" name="Insect Mol. Biol.">
        <title>Genome sequencing provides insights into the evolution of gene families encoding plant cell wall-degrading enzymes in longhorned beetles.</title>
        <authorList>
            <person name="Shin N.R."/>
            <person name="Okamura Y."/>
            <person name="Kirsch R."/>
            <person name="Pauchet Y."/>
        </authorList>
    </citation>
    <scope>NUCLEOTIDE SEQUENCE</scope>
    <source>
        <strain evidence="1">MMC_N1</strain>
    </source>
</reference>
<keyword evidence="2" id="KW-1185">Reference proteome</keyword>
<organism evidence="1 2">
    <name type="scientific">Molorchus minor</name>
    <dbReference type="NCBI Taxonomy" id="1323400"/>
    <lineage>
        <taxon>Eukaryota</taxon>
        <taxon>Metazoa</taxon>
        <taxon>Ecdysozoa</taxon>
        <taxon>Arthropoda</taxon>
        <taxon>Hexapoda</taxon>
        <taxon>Insecta</taxon>
        <taxon>Pterygota</taxon>
        <taxon>Neoptera</taxon>
        <taxon>Endopterygota</taxon>
        <taxon>Coleoptera</taxon>
        <taxon>Polyphaga</taxon>
        <taxon>Cucujiformia</taxon>
        <taxon>Chrysomeloidea</taxon>
        <taxon>Cerambycidae</taxon>
        <taxon>Lamiinae</taxon>
        <taxon>Monochamini</taxon>
        <taxon>Molorchus</taxon>
    </lineage>
</organism>
<gene>
    <name evidence="1" type="ORF">NQ317_000403</name>
</gene>
<evidence type="ECO:0000313" key="2">
    <source>
        <dbReference type="Proteomes" id="UP001162164"/>
    </source>
</evidence>
<dbReference type="Proteomes" id="UP001162164">
    <property type="component" value="Unassembled WGS sequence"/>
</dbReference>
<comment type="caution">
    <text evidence="1">The sequence shown here is derived from an EMBL/GenBank/DDBJ whole genome shotgun (WGS) entry which is preliminary data.</text>
</comment>
<dbReference type="EMBL" id="JAPWTJ010000929">
    <property type="protein sequence ID" value="KAJ8974802.1"/>
    <property type="molecule type" value="Genomic_DNA"/>
</dbReference>
<protein>
    <submittedName>
        <fullName evidence="1">Uncharacterized protein</fullName>
    </submittedName>
</protein>
<name>A0ABQ9JA36_9CUCU</name>